<protein>
    <recommendedName>
        <fullName evidence="1">Reverse transcriptase domain-containing protein</fullName>
    </recommendedName>
</protein>
<sequence>MPSTQEEEEEHEALAIDEKGFDPKAFKLLIKVGYDPKESSALGNFLLKLPVLKAKAQTVIFTQVQFDDEDDKESVASSNYISNGAEEDITRTYHITLIEDGEVEEEDTEDAPAELEEGIKATIDELKEVNLGDIENPQPIYISASLTQEEEGTYIALLHEFKCVVLQGNARIRPKDATTSHEALSFMDGSSGYNQICMALADEELTAFRTPKGLYCYKVMPFGLKNADTTYQRAMQRIFNDMLTRISNATLMTWC</sequence>
<dbReference type="Pfam" id="PF00078">
    <property type="entry name" value="RVT_1"/>
    <property type="match status" value="1"/>
</dbReference>
<keyword evidence="3" id="KW-1185">Reference proteome</keyword>
<name>A0AAE1T8F1_9LAMI</name>
<organism evidence="2 3">
    <name type="scientific">Sesamum angolense</name>
    <dbReference type="NCBI Taxonomy" id="2727404"/>
    <lineage>
        <taxon>Eukaryota</taxon>
        <taxon>Viridiplantae</taxon>
        <taxon>Streptophyta</taxon>
        <taxon>Embryophyta</taxon>
        <taxon>Tracheophyta</taxon>
        <taxon>Spermatophyta</taxon>
        <taxon>Magnoliopsida</taxon>
        <taxon>eudicotyledons</taxon>
        <taxon>Gunneridae</taxon>
        <taxon>Pentapetalae</taxon>
        <taxon>asterids</taxon>
        <taxon>lamiids</taxon>
        <taxon>Lamiales</taxon>
        <taxon>Pedaliaceae</taxon>
        <taxon>Sesamum</taxon>
    </lineage>
</organism>
<dbReference type="Proteomes" id="UP001289374">
    <property type="component" value="Unassembled WGS sequence"/>
</dbReference>
<comment type="caution">
    <text evidence="2">The sequence shown here is derived from an EMBL/GenBank/DDBJ whole genome shotgun (WGS) entry which is preliminary data.</text>
</comment>
<dbReference type="InterPro" id="IPR000477">
    <property type="entry name" value="RT_dom"/>
</dbReference>
<dbReference type="Gene3D" id="3.10.10.10">
    <property type="entry name" value="HIV Type 1 Reverse Transcriptase, subunit A, domain 1"/>
    <property type="match status" value="1"/>
</dbReference>
<evidence type="ECO:0000313" key="3">
    <source>
        <dbReference type="Proteomes" id="UP001289374"/>
    </source>
</evidence>
<dbReference type="InterPro" id="IPR043502">
    <property type="entry name" value="DNA/RNA_pol_sf"/>
</dbReference>
<feature type="domain" description="Reverse transcriptase" evidence="1">
    <location>
        <begin position="120"/>
        <end position="246"/>
    </location>
</feature>
<reference evidence="2" key="1">
    <citation type="submission" date="2020-06" db="EMBL/GenBank/DDBJ databases">
        <authorList>
            <person name="Li T."/>
            <person name="Hu X."/>
            <person name="Zhang T."/>
            <person name="Song X."/>
            <person name="Zhang H."/>
            <person name="Dai N."/>
            <person name="Sheng W."/>
            <person name="Hou X."/>
            <person name="Wei L."/>
        </authorList>
    </citation>
    <scope>NUCLEOTIDE SEQUENCE</scope>
    <source>
        <strain evidence="2">K16</strain>
        <tissue evidence="2">Leaf</tissue>
    </source>
</reference>
<dbReference type="SUPFAM" id="SSF56672">
    <property type="entry name" value="DNA/RNA polymerases"/>
    <property type="match status" value="1"/>
</dbReference>
<proteinExistence type="predicted"/>
<dbReference type="Gene3D" id="3.30.70.270">
    <property type="match status" value="1"/>
</dbReference>
<evidence type="ECO:0000259" key="1">
    <source>
        <dbReference type="Pfam" id="PF00078"/>
    </source>
</evidence>
<dbReference type="AlphaFoldDB" id="A0AAE1T8F1"/>
<dbReference type="PANTHER" id="PTHR24559">
    <property type="entry name" value="TRANSPOSON TY3-I GAG-POL POLYPROTEIN"/>
    <property type="match status" value="1"/>
</dbReference>
<evidence type="ECO:0000313" key="2">
    <source>
        <dbReference type="EMBL" id="KAK4383835.1"/>
    </source>
</evidence>
<dbReference type="InterPro" id="IPR043128">
    <property type="entry name" value="Rev_trsase/Diguanyl_cyclase"/>
</dbReference>
<dbReference type="EMBL" id="JACGWL010000497">
    <property type="protein sequence ID" value="KAK4383835.1"/>
    <property type="molecule type" value="Genomic_DNA"/>
</dbReference>
<dbReference type="PANTHER" id="PTHR24559:SF439">
    <property type="entry name" value="RETROTRANSPOSON, UNCLASSIFIED-LIKE PROTEIN"/>
    <property type="match status" value="1"/>
</dbReference>
<dbReference type="InterPro" id="IPR053134">
    <property type="entry name" value="RNA-dir_DNA_polymerase"/>
</dbReference>
<accession>A0AAE1T8F1</accession>
<gene>
    <name evidence="2" type="ORF">Sango_3114600</name>
</gene>
<reference evidence="2" key="2">
    <citation type="journal article" date="2024" name="Plant">
        <title>Genomic evolution and insights into agronomic trait innovations of Sesamum species.</title>
        <authorList>
            <person name="Miao H."/>
            <person name="Wang L."/>
            <person name="Qu L."/>
            <person name="Liu H."/>
            <person name="Sun Y."/>
            <person name="Le M."/>
            <person name="Wang Q."/>
            <person name="Wei S."/>
            <person name="Zheng Y."/>
            <person name="Lin W."/>
            <person name="Duan Y."/>
            <person name="Cao H."/>
            <person name="Xiong S."/>
            <person name="Wang X."/>
            <person name="Wei L."/>
            <person name="Li C."/>
            <person name="Ma Q."/>
            <person name="Ju M."/>
            <person name="Zhao R."/>
            <person name="Li G."/>
            <person name="Mu C."/>
            <person name="Tian Q."/>
            <person name="Mei H."/>
            <person name="Zhang T."/>
            <person name="Gao T."/>
            <person name="Zhang H."/>
        </authorList>
    </citation>
    <scope>NUCLEOTIDE SEQUENCE</scope>
    <source>
        <strain evidence="2">K16</strain>
    </source>
</reference>